<dbReference type="RefSeq" id="WP_258423486.1">
    <property type="nucleotide sequence ID" value="NZ_JANSUY010000007.1"/>
</dbReference>
<keyword evidence="3" id="KW-1185">Reference proteome</keyword>
<reference evidence="2" key="1">
    <citation type="submission" date="2022-08" db="EMBL/GenBank/DDBJ databases">
        <authorList>
            <person name="Zhang D."/>
        </authorList>
    </citation>
    <scope>NUCLEOTIDE SEQUENCE</scope>
    <source>
        <strain evidence="2">XJ19-11</strain>
    </source>
</reference>
<proteinExistence type="predicted"/>
<evidence type="ECO:0000313" key="2">
    <source>
        <dbReference type="EMBL" id="MCR9015630.1"/>
    </source>
</evidence>
<keyword evidence="1" id="KW-1133">Transmembrane helix</keyword>
<gene>
    <name evidence="2" type="ORF">NU887_11325</name>
</gene>
<sequence>MENLPKNILFKTPEGYFEDLPNRVLERNRQKKSRTIALFRMTAAAALVTIGIYFFVIKNEIMVEQSLEAYLEQEIDLYISSGYWQAEDILSFSENPNLILDEIIEEEWGGLESSQTDTDIEEWL</sequence>
<name>A0A9X2P8C7_9BACT</name>
<feature type="transmembrane region" description="Helical" evidence="1">
    <location>
        <begin position="37"/>
        <end position="56"/>
    </location>
</feature>
<organism evidence="2 3">
    <name type="scientific">Aquiflexum gelatinilyticum</name>
    <dbReference type="NCBI Taxonomy" id="2961943"/>
    <lineage>
        <taxon>Bacteria</taxon>
        <taxon>Pseudomonadati</taxon>
        <taxon>Bacteroidota</taxon>
        <taxon>Cytophagia</taxon>
        <taxon>Cytophagales</taxon>
        <taxon>Cyclobacteriaceae</taxon>
        <taxon>Aquiflexum</taxon>
    </lineage>
</organism>
<dbReference type="Proteomes" id="UP001142175">
    <property type="component" value="Unassembled WGS sequence"/>
</dbReference>
<dbReference type="EMBL" id="JANSUY010000007">
    <property type="protein sequence ID" value="MCR9015630.1"/>
    <property type="molecule type" value="Genomic_DNA"/>
</dbReference>
<protein>
    <submittedName>
        <fullName evidence="2">Uncharacterized protein</fullName>
    </submittedName>
</protein>
<evidence type="ECO:0000313" key="3">
    <source>
        <dbReference type="Proteomes" id="UP001142175"/>
    </source>
</evidence>
<dbReference type="AlphaFoldDB" id="A0A9X2P8C7"/>
<keyword evidence="1" id="KW-0812">Transmembrane</keyword>
<evidence type="ECO:0000256" key="1">
    <source>
        <dbReference type="SAM" id="Phobius"/>
    </source>
</evidence>
<accession>A0A9X2P8C7</accession>
<comment type="caution">
    <text evidence="2">The sequence shown here is derived from an EMBL/GenBank/DDBJ whole genome shotgun (WGS) entry which is preliminary data.</text>
</comment>
<keyword evidence="1" id="KW-0472">Membrane</keyword>